<evidence type="ECO:0000313" key="4">
    <source>
        <dbReference type="EMBL" id="OGM07481.1"/>
    </source>
</evidence>
<feature type="binding site" evidence="1">
    <location>
        <begin position="66"/>
        <end position="70"/>
    </location>
    <ligand>
        <name>4-CDP-2-C-methyl-D-erythritol 2-phosphate</name>
        <dbReference type="ChEBI" id="CHEBI:57919"/>
    </ligand>
</feature>
<feature type="binding site" evidence="1">
    <location>
        <begin position="61"/>
        <end position="63"/>
    </location>
    <ligand>
        <name>4-CDP-2-C-methyl-D-erythritol 2-phosphate</name>
        <dbReference type="ChEBI" id="CHEBI:57919"/>
    </ligand>
</feature>
<name>A0A1F7WXB1_9BACT</name>
<dbReference type="HAMAP" id="MF_00107">
    <property type="entry name" value="IspF"/>
    <property type="match status" value="1"/>
</dbReference>
<comment type="function">
    <text evidence="1">Involved in the biosynthesis of isopentenyl diphosphate (IPP) and dimethylallyl diphosphate (DMAPP), two major building blocks of isoprenoid compounds. Catalyzes the conversion of 4-diphosphocytidyl-2-C-methyl-D-erythritol 2-phosphate (CDP-ME2P) to 2-C-methyl-D-erythritol 2,4-cyclodiphosphate (ME-CPP) with a corresponding release of cytidine 5-monophosphate (CMP).</text>
</comment>
<dbReference type="EC" id="4.6.1.12" evidence="1 2"/>
<protein>
    <recommendedName>
        <fullName evidence="1 2">2-C-methyl-D-erythritol 2,4-cyclodiphosphate synthase</fullName>
        <shortName evidence="1">MECDP-synthase</shortName>
        <shortName evidence="1">MECPP-synthase</shortName>
        <shortName evidence="1">MECPS</shortName>
        <ecNumber evidence="1 2">4.6.1.12</ecNumber>
    </recommendedName>
</protein>
<dbReference type="Proteomes" id="UP000178735">
    <property type="component" value="Unassembled WGS sequence"/>
</dbReference>
<dbReference type="InterPro" id="IPR036571">
    <property type="entry name" value="MECDP_synthase_sf"/>
</dbReference>
<dbReference type="GO" id="GO:0016114">
    <property type="term" value="P:terpenoid biosynthetic process"/>
    <property type="evidence" value="ECO:0007669"/>
    <property type="project" value="InterPro"/>
</dbReference>
<feature type="domain" description="2-C-methyl-D-erythritol 2,4-cyclodiphosphate synthase" evidence="3">
    <location>
        <begin position="7"/>
        <end position="159"/>
    </location>
</feature>
<comment type="caution">
    <text evidence="4">The sequence shown here is derived from an EMBL/GenBank/DDBJ whole genome shotgun (WGS) entry which is preliminary data.</text>
</comment>
<dbReference type="GO" id="GO:0019288">
    <property type="term" value="P:isopentenyl diphosphate biosynthetic process, methylerythritol 4-phosphate pathway"/>
    <property type="evidence" value="ECO:0007669"/>
    <property type="project" value="UniProtKB-UniRule"/>
</dbReference>
<organism evidence="4 5">
    <name type="scientific">Candidatus Wallbacteria bacterium GWC2_49_35</name>
    <dbReference type="NCBI Taxonomy" id="1817813"/>
    <lineage>
        <taxon>Bacteria</taxon>
        <taxon>Candidatus Walliibacteriota</taxon>
    </lineage>
</organism>
<dbReference type="UniPathway" id="UPA00056">
    <property type="reaction ID" value="UER00095"/>
</dbReference>
<dbReference type="EMBL" id="MGFH01000043">
    <property type="protein sequence ID" value="OGM07481.1"/>
    <property type="molecule type" value="Genomic_DNA"/>
</dbReference>
<dbReference type="Pfam" id="PF02542">
    <property type="entry name" value="YgbB"/>
    <property type="match status" value="1"/>
</dbReference>
<feature type="binding site" evidence="1">
    <location>
        <position position="147"/>
    </location>
    <ligand>
        <name>4-CDP-2-C-methyl-D-erythritol 2-phosphate</name>
        <dbReference type="ChEBI" id="CHEBI:57919"/>
    </ligand>
</feature>
<feature type="site" description="Transition state stabilizer" evidence="1">
    <location>
        <position position="138"/>
    </location>
</feature>
<sequence length="165" mass="17876">MNILNLRTGIGYDTHKIKAGRPLMLCGVKVPCDFGLDGHSDADVMIHALMDALLGAAGLFDIGYYFPNTDNNFKNISSLKLLEKVKGLLANNNFKIINVDMVLISEKPKISPHVVDMKKKISSVLQIDPEAVGIKATTNEKMGHLGRGEGMAAYATALIYKGSSK</sequence>
<dbReference type="PANTHER" id="PTHR43181:SF1">
    <property type="entry name" value="2-C-METHYL-D-ERYTHRITOL 2,4-CYCLODIPHOSPHATE SYNTHASE, CHLOROPLASTIC"/>
    <property type="match status" value="1"/>
</dbReference>
<evidence type="ECO:0000259" key="3">
    <source>
        <dbReference type="Pfam" id="PF02542"/>
    </source>
</evidence>
<evidence type="ECO:0000313" key="5">
    <source>
        <dbReference type="Proteomes" id="UP000178735"/>
    </source>
</evidence>
<comment type="cofactor">
    <cofactor evidence="1">
        <name>a divalent metal cation</name>
        <dbReference type="ChEBI" id="CHEBI:60240"/>
    </cofactor>
    <text evidence="1">Binds 1 divalent metal cation per subunit.</text>
</comment>
<comment type="catalytic activity">
    <reaction evidence="1 2">
        <text>4-CDP-2-C-methyl-D-erythritol 2-phosphate = 2-C-methyl-D-erythritol 2,4-cyclic diphosphate + CMP</text>
        <dbReference type="Rhea" id="RHEA:23864"/>
        <dbReference type="ChEBI" id="CHEBI:57919"/>
        <dbReference type="ChEBI" id="CHEBI:58483"/>
        <dbReference type="ChEBI" id="CHEBI:60377"/>
        <dbReference type="EC" id="4.6.1.12"/>
    </reaction>
</comment>
<dbReference type="GO" id="GO:0008685">
    <property type="term" value="F:2-C-methyl-D-erythritol 2,4-cyclodiphosphate synthase activity"/>
    <property type="evidence" value="ECO:0007669"/>
    <property type="project" value="UniProtKB-UniRule"/>
</dbReference>
<dbReference type="SUPFAM" id="SSF69765">
    <property type="entry name" value="IpsF-like"/>
    <property type="match status" value="1"/>
</dbReference>
<feature type="binding site" evidence="1">
    <location>
        <position position="15"/>
    </location>
    <ligand>
        <name>a divalent metal cation</name>
        <dbReference type="ChEBI" id="CHEBI:60240"/>
    </ligand>
</feature>
<dbReference type="InterPro" id="IPR003526">
    <property type="entry name" value="MECDP_synthase"/>
</dbReference>
<gene>
    <name evidence="1" type="primary">ispF</name>
    <name evidence="4" type="ORF">A2008_13320</name>
</gene>
<comment type="similarity">
    <text evidence="1 2">Belongs to the IspF family.</text>
</comment>
<feature type="site" description="Transition state stabilizer" evidence="1">
    <location>
        <position position="39"/>
    </location>
</feature>
<keyword evidence="1 2" id="KW-0456">Lyase</keyword>
<dbReference type="AlphaFoldDB" id="A0A1F7WXB1"/>
<feature type="binding site" evidence="1">
    <location>
        <begin position="137"/>
        <end position="140"/>
    </location>
    <ligand>
        <name>4-CDP-2-C-methyl-D-erythritol 2-phosphate</name>
        <dbReference type="ChEBI" id="CHEBI:57919"/>
    </ligand>
</feature>
<feature type="binding site" evidence="1">
    <location>
        <position position="47"/>
    </location>
    <ligand>
        <name>a divalent metal cation</name>
        <dbReference type="ChEBI" id="CHEBI:60240"/>
    </ligand>
</feature>
<dbReference type="NCBIfam" id="TIGR00151">
    <property type="entry name" value="ispF"/>
    <property type="match status" value="1"/>
</dbReference>
<feature type="binding site" evidence="1">
    <location>
        <begin position="39"/>
        <end position="40"/>
    </location>
    <ligand>
        <name>4-CDP-2-C-methyl-D-erythritol 2-phosphate</name>
        <dbReference type="ChEBI" id="CHEBI:57919"/>
    </ligand>
</feature>
<dbReference type="CDD" id="cd00554">
    <property type="entry name" value="MECDP_synthase"/>
    <property type="match status" value="1"/>
</dbReference>
<accession>A0A1F7WXB1</accession>
<comment type="subunit">
    <text evidence="1">Homotrimer.</text>
</comment>
<feature type="binding site" evidence="1">
    <location>
        <position position="13"/>
    </location>
    <ligand>
        <name>a divalent metal cation</name>
        <dbReference type="ChEBI" id="CHEBI:60240"/>
    </ligand>
</feature>
<dbReference type="GO" id="GO:0046872">
    <property type="term" value="F:metal ion binding"/>
    <property type="evidence" value="ECO:0007669"/>
    <property type="project" value="UniProtKB-KW"/>
</dbReference>
<reference evidence="4 5" key="1">
    <citation type="journal article" date="2016" name="Nat. Commun.">
        <title>Thousands of microbial genomes shed light on interconnected biogeochemical processes in an aquifer system.</title>
        <authorList>
            <person name="Anantharaman K."/>
            <person name="Brown C.T."/>
            <person name="Hug L.A."/>
            <person name="Sharon I."/>
            <person name="Castelle C.J."/>
            <person name="Probst A.J."/>
            <person name="Thomas B.C."/>
            <person name="Singh A."/>
            <person name="Wilkins M.J."/>
            <person name="Karaoz U."/>
            <person name="Brodie E.L."/>
            <person name="Williams K.H."/>
            <person name="Hubbard S.S."/>
            <person name="Banfield J.F."/>
        </authorList>
    </citation>
    <scope>NUCLEOTIDE SEQUENCE [LARGE SCALE GENOMIC DNA]</scope>
</reference>
<dbReference type="STRING" id="1817813.A2008_13320"/>
<feature type="binding site" evidence="1">
    <location>
        <begin position="13"/>
        <end position="15"/>
    </location>
    <ligand>
        <name>4-CDP-2-C-methyl-D-erythritol 2-phosphate</name>
        <dbReference type="ChEBI" id="CHEBI:57919"/>
    </ligand>
</feature>
<dbReference type="Gene3D" id="3.30.1330.50">
    <property type="entry name" value="2-C-methyl-D-erythritol 2,4-cyclodiphosphate synthase"/>
    <property type="match status" value="1"/>
</dbReference>
<comment type="pathway">
    <text evidence="1">Isoprenoid biosynthesis; isopentenyl diphosphate biosynthesis via DXP pathway; isopentenyl diphosphate from 1-deoxy-D-xylulose 5-phosphate: step 4/6.</text>
</comment>
<keyword evidence="1" id="KW-0479">Metal-binding</keyword>
<evidence type="ECO:0000256" key="2">
    <source>
        <dbReference type="RuleBase" id="RU004395"/>
    </source>
</evidence>
<proteinExistence type="inferred from homology"/>
<keyword evidence="1 2" id="KW-0414">Isoprene biosynthesis</keyword>
<comment type="caution">
    <text evidence="1">Lacks conserved residue(s) required for the propagation of feature annotation.</text>
</comment>
<dbReference type="PANTHER" id="PTHR43181">
    <property type="entry name" value="2-C-METHYL-D-ERYTHRITOL 2,4-CYCLODIPHOSPHATE SYNTHASE, CHLOROPLASTIC"/>
    <property type="match status" value="1"/>
</dbReference>
<evidence type="ECO:0000256" key="1">
    <source>
        <dbReference type="HAMAP-Rule" id="MF_00107"/>
    </source>
</evidence>